<protein>
    <submittedName>
        <fullName evidence="2">Uncharacterized protein</fullName>
    </submittedName>
</protein>
<feature type="transmembrane region" description="Helical" evidence="1">
    <location>
        <begin position="43"/>
        <end position="62"/>
    </location>
</feature>
<evidence type="ECO:0000313" key="2">
    <source>
        <dbReference type="EMBL" id="EZH73434.1"/>
    </source>
</evidence>
<keyword evidence="3" id="KW-1185">Reference proteome</keyword>
<feature type="transmembrane region" description="Helical" evidence="1">
    <location>
        <begin position="12"/>
        <end position="31"/>
    </location>
</feature>
<keyword evidence="1" id="KW-0472">Membrane</keyword>
<dbReference type="STRING" id="1317122.ATO12_15960"/>
<proteinExistence type="predicted"/>
<reference evidence="2 3" key="1">
    <citation type="submission" date="2014-04" db="EMBL/GenBank/DDBJ databases">
        <title>Aquimarina sp. 22II-S11-z7 Genome Sequencing.</title>
        <authorList>
            <person name="Lai Q."/>
        </authorList>
    </citation>
    <scope>NUCLEOTIDE SEQUENCE [LARGE SCALE GENOMIC DNA]</scope>
    <source>
        <strain evidence="2 3">22II-S11-z7</strain>
    </source>
</reference>
<organism evidence="2 3">
    <name type="scientific">Aquimarina atlantica</name>
    <dbReference type="NCBI Taxonomy" id="1317122"/>
    <lineage>
        <taxon>Bacteria</taxon>
        <taxon>Pseudomonadati</taxon>
        <taxon>Bacteroidota</taxon>
        <taxon>Flavobacteriia</taxon>
        <taxon>Flavobacteriales</taxon>
        <taxon>Flavobacteriaceae</taxon>
        <taxon>Aquimarina</taxon>
    </lineage>
</organism>
<evidence type="ECO:0000313" key="3">
    <source>
        <dbReference type="Proteomes" id="UP000023541"/>
    </source>
</evidence>
<dbReference type="EMBL" id="AQRA01000005">
    <property type="protein sequence ID" value="EZH73434.1"/>
    <property type="molecule type" value="Genomic_DNA"/>
</dbReference>
<gene>
    <name evidence="2" type="ORF">ATO12_15960</name>
</gene>
<comment type="caution">
    <text evidence="2">The sequence shown here is derived from an EMBL/GenBank/DDBJ whole genome shotgun (WGS) entry which is preliminary data.</text>
</comment>
<dbReference type="AlphaFoldDB" id="A0A023BU18"/>
<dbReference type="eggNOG" id="ENOG502ZKA3">
    <property type="taxonomic scope" value="Bacteria"/>
</dbReference>
<keyword evidence="1" id="KW-0812">Transmembrane</keyword>
<dbReference type="Proteomes" id="UP000023541">
    <property type="component" value="Unassembled WGS sequence"/>
</dbReference>
<keyword evidence="1" id="KW-1133">Transmembrane helix</keyword>
<accession>A0A023BU18</accession>
<sequence>MTKSKIKLRFILWFISMSLSTMGLLLLIGLLLKTLLYEGIETFLLFMVFLLSLIVMVVLIIFKDFKYIVIDQEAQTIRWRSIYYPLGKTARLKDFKGYIKSVEYGRYEDYRTVHLVDKSSRTSFKINGLFYENFDEIYEAIELKEIKKYHFGFWKYLKLICTGRIQIE</sequence>
<name>A0A023BU18_9FLAO</name>
<evidence type="ECO:0000256" key="1">
    <source>
        <dbReference type="SAM" id="Phobius"/>
    </source>
</evidence>